<dbReference type="PANTHER" id="PTHR31226">
    <property type="entry name" value="TRANSMEMBRANE PROTEIN 117"/>
    <property type="match status" value="1"/>
</dbReference>
<feature type="compositionally biased region" description="Acidic residues" evidence="1">
    <location>
        <begin position="134"/>
        <end position="150"/>
    </location>
</feature>
<keyword evidence="2" id="KW-0472">Membrane</keyword>
<dbReference type="Pfam" id="PF15113">
    <property type="entry name" value="TMEM117"/>
    <property type="match status" value="1"/>
</dbReference>
<dbReference type="AlphaFoldDB" id="A0A834R1Q2"/>
<feature type="compositionally biased region" description="Basic and acidic residues" evidence="1">
    <location>
        <begin position="156"/>
        <end position="174"/>
    </location>
</feature>
<protein>
    <submittedName>
        <fullName evidence="3">Putative transmembrane protein</fullName>
    </submittedName>
</protein>
<reference evidence="5" key="1">
    <citation type="journal article" date="2020" name="PLoS Negl. Trop. Dis.">
        <title>High-quality nuclear genome for Sarcoptes scabiei-A critical resource for a neglected parasite.</title>
        <authorList>
            <person name="Korhonen P.K."/>
            <person name="Gasser R.B."/>
            <person name="Ma G."/>
            <person name="Wang T."/>
            <person name="Stroehlein A.J."/>
            <person name="Young N.D."/>
            <person name="Ang C.S."/>
            <person name="Fernando D.D."/>
            <person name="Lu H.C."/>
            <person name="Taylor S."/>
            <person name="Reynolds S.L."/>
            <person name="Mofiz E."/>
            <person name="Najaraj S.H."/>
            <person name="Gowda H."/>
            <person name="Madugundu A."/>
            <person name="Renuse S."/>
            <person name="Holt D."/>
            <person name="Pandey A."/>
            <person name="Papenfuss A.T."/>
            <person name="Fischer K."/>
        </authorList>
    </citation>
    <scope>NUCLEOTIDE SEQUENCE [LARGE SCALE GENOMIC DNA]</scope>
</reference>
<evidence type="ECO:0000313" key="3">
    <source>
        <dbReference type="EMBL" id="KAF7488120.1"/>
    </source>
</evidence>
<dbReference type="EMBL" id="WVUK01000066">
    <property type="protein sequence ID" value="KAF7488120.1"/>
    <property type="molecule type" value="Genomic_DNA"/>
</dbReference>
<dbReference type="OrthoDB" id="419441at2759"/>
<feature type="compositionally biased region" description="Low complexity" evidence="1">
    <location>
        <begin position="62"/>
        <end position="75"/>
    </location>
</feature>
<feature type="transmembrane region" description="Helical" evidence="2">
    <location>
        <begin position="659"/>
        <end position="676"/>
    </location>
</feature>
<dbReference type="EnsemblMetazoa" id="SSS_5460s_mrna">
    <property type="protein sequence ID" value="KAF7488120.1"/>
    <property type="gene ID" value="SSS_5460"/>
</dbReference>
<reference evidence="4" key="3">
    <citation type="submission" date="2022-06" db="UniProtKB">
        <authorList>
            <consortium name="EnsemblMetazoa"/>
        </authorList>
    </citation>
    <scope>IDENTIFICATION</scope>
</reference>
<dbReference type="GO" id="GO:0070059">
    <property type="term" value="P:intrinsic apoptotic signaling pathway in response to endoplasmic reticulum stress"/>
    <property type="evidence" value="ECO:0007669"/>
    <property type="project" value="TreeGrafter"/>
</dbReference>
<reference evidence="3" key="2">
    <citation type="submission" date="2020-01" db="EMBL/GenBank/DDBJ databases">
        <authorList>
            <person name="Korhonen P.K.K."/>
            <person name="Guangxu M.G."/>
            <person name="Wang T.W."/>
            <person name="Stroehlein A.J.S."/>
            <person name="Young N.D."/>
            <person name="Ang C.-S.A."/>
            <person name="Fernando D.W.F."/>
            <person name="Lu H.L."/>
            <person name="Taylor S.T."/>
            <person name="Ehtesham M.E.M."/>
            <person name="Najaraj S.H.N."/>
            <person name="Harsha G.H.G."/>
            <person name="Madugundu A.M."/>
            <person name="Renuse S.R."/>
            <person name="Holt D.H."/>
            <person name="Pandey A.P."/>
            <person name="Papenfuss A.P."/>
            <person name="Gasser R.B.G."/>
            <person name="Fischer K.F."/>
        </authorList>
    </citation>
    <scope>NUCLEOTIDE SEQUENCE</scope>
    <source>
        <strain evidence="3">SSS_KF_BRIS2020</strain>
    </source>
</reference>
<dbReference type="PANTHER" id="PTHR31226:SF1">
    <property type="entry name" value="TRANSMEMBRANE PROTEIN 117"/>
    <property type="match status" value="1"/>
</dbReference>
<feature type="compositionally biased region" description="Basic and acidic residues" evidence="1">
    <location>
        <begin position="124"/>
        <end position="133"/>
    </location>
</feature>
<feature type="region of interest" description="Disordered" evidence="1">
    <location>
        <begin position="120"/>
        <end position="227"/>
    </location>
</feature>
<sequence length="921" mass="107334">MEWFESNRSPPSPPPSPPPPSSILKQSFSILKPNPRHFNHRHSKALKNRKKTSPKKKDDLISNEMKSNPSSSSLKIFSNLSKNLPKKEPIVPVKSVQILAPTKSERILFDPKRSAANSFLFVSSEEKNNNGRDDPEDNDKDEIIQDDEENSNNVDNKIKIDRKNLQNQSEKNRFESFSSSKEIKEEIDSKSFVDRNNQNQRADSFADNGDDVQGKDDDDDDNERIESVNNITSFYANPMIKMKMIETRPDCCGTQSSPKSFFCECDPKLVQTITYQICLQCQRPYISNDSFSIQQHDSLSPLISNERIATNNDEDDQDLIDGQSEYIFRSNDSNSIKTEENFSNTSDQKDYDYGDDDNDDDDDDDERQPRYCKKCKIWFGSFDPSYPSICSCLKSNTLTTNDSGSIYSVHMQKDFRYYFQHPYSRLFICYSVIFCNFLIFAEDPLSHSLKECSIPILGNIISMLFTKYPHRSWLLFSVKISMNIIAIIIGLIFGKYFLHNIVLRRVLRLKMFRDESGTWMIMLLSMLLSLFLISHLYNTLLLMLNPFDPACGTWCGDFFTAWMITDMMLQDNLYPNWAKSTRRFWLRHTNIRILITRAFLASAILVMDLLIVMQDWDFPHFVCDLNIKLPGLLQPSYTFEFFHKSLKFPAIDIKISGKWFNYGIIVFVMMLDLNMWKNQIIYYPLDYGQYVGPKSKVISITDQSSIETMSKWSFELRKRMINLETNRTFFEDDLKIEARYTGSAWIIKATSLIPILIGFISFLWLVYIYGRFPPKTDISLGGRLPKRNSTQFRSSWRRERREEGRSARIDWPGITIYENEEEDFNKRFFGVLNSTMIKARQTNNKFNFSKFFQRILERIHSIFLPKNLNLKNSKKSSSCNQRDFIGCTVNNNCAIPMMMKECLLVQSIPMRNIDEQSQLNT</sequence>
<feature type="transmembrane region" description="Helical" evidence="2">
    <location>
        <begin position="423"/>
        <end position="441"/>
    </location>
</feature>
<feature type="compositionally biased region" description="Polar residues" evidence="1">
    <location>
        <begin position="337"/>
        <end position="346"/>
    </location>
</feature>
<feature type="region of interest" description="Disordered" evidence="1">
    <location>
        <begin position="1"/>
        <end position="75"/>
    </location>
</feature>
<feature type="compositionally biased region" description="Basic and acidic residues" evidence="1">
    <location>
        <begin position="181"/>
        <end position="193"/>
    </location>
</feature>
<name>A0A834R1Q2_SARSC</name>
<accession>A0A834R1Q2</accession>
<keyword evidence="2 3" id="KW-0812">Transmembrane</keyword>
<organism evidence="3">
    <name type="scientific">Sarcoptes scabiei</name>
    <name type="common">Itch mite</name>
    <name type="synonym">Acarus scabiei</name>
    <dbReference type="NCBI Taxonomy" id="52283"/>
    <lineage>
        <taxon>Eukaryota</taxon>
        <taxon>Metazoa</taxon>
        <taxon>Ecdysozoa</taxon>
        <taxon>Arthropoda</taxon>
        <taxon>Chelicerata</taxon>
        <taxon>Arachnida</taxon>
        <taxon>Acari</taxon>
        <taxon>Acariformes</taxon>
        <taxon>Sarcoptiformes</taxon>
        <taxon>Astigmata</taxon>
        <taxon>Psoroptidia</taxon>
        <taxon>Sarcoptoidea</taxon>
        <taxon>Sarcoptidae</taxon>
        <taxon>Sarcoptinae</taxon>
        <taxon>Sarcoptes</taxon>
    </lineage>
</organism>
<feature type="compositionally biased region" description="Acidic residues" evidence="1">
    <location>
        <begin position="353"/>
        <end position="366"/>
    </location>
</feature>
<feature type="transmembrane region" description="Helical" evidence="2">
    <location>
        <begin position="590"/>
        <end position="612"/>
    </location>
</feature>
<feature type="transmembrane region" description="Helical" evidence="2">
    <location>
        <begin position="745"/>
        <end position="769"/>
    </location>
</feature>
<evidence type="ECO:0000256" key="2">
    <source>
        <dbReference type="SAM" id="Phobius"/>
    </source>
</evidence>
<feature type="transmembrane region" description="Helical" evidence="2">
    <location>
        <begin position="473"/>
        <end position="498"/>
    </location>
</feature>
<feature type="compositionally biased region" description="Basic residues" evidence="1">
    <location>
        <begin position="34"/>
        <end position="54"/>
    </location>
</feature>
<keyword evidence="2" id="KW-1133">Transmembrane helix</keyword>
<evidence type="ECO:0000313" key="5">
    <source>
        <dbReference type="Proteomes" id="UP000070412"/>
    </source>
</evidence>
<evidence type="ECO:0000313" key="4">
    <source>
        <dbReference type="EnsemblMetazoa" id="KAF7488120.1"/>
    </source>
</evidence>
<keyword evidence="5" id="KW-1185">Reference proteome</keyword>
<proteinExistence type="predicted"/>
<gene>
    <name evidence="3" type="ORF">SSS_5460</name>
</gene>
<feature type="compositionally biased region" description="Pro residues" evidence="1">
    <location>
        <begin position="10"/>
        <end position="21"/>
    </location>
</feature>
<evidence type="ECO:0000256" key="1">
    <source>
        <dbReference type="SAM" id="MobiDB-lite"/>
    </source>
</evidence>
<feature type="region of interest" description="Disordered" evidence="1">
    <location>
        <begin position="337"/>
        <end position="367"/>
    </location>
</feature>
<feature type="transmembrane region" description="Helical" evidence="2">
    <location>
        <begin position="519"/>
        <end position="537"/>
    </location>
</feature>
<dbReference type="InterPro" id="IPR029370">
    <property type="entry name" value="TMEM117"/>
</dbReference>
<dbReference type="Proteomes" id="UP000070412">
    <property type="component" value="Unassembled WGS sequence"/>
</dbReference>